<dbReference type="InterPro" id="IPR011006">
    <property type="entry name" value="CheY-like_superfamily"/>
</dbReference>
<proteinExistence type="predicted"/>
<dbReference type="Proteomes" id="UP000229641">
    <property type="component" value="Unassembled WGS sequence"/>
</dbReference>
<feature type="domain" description="Response regulatory" evidence="7">
    <location>
        <begin position="3"/>
        <end position="119"/>
    </location>
</feature>
<dbReference type="CDD" id="cd17574">
    <property type="entry name" value="REC_OmpR"/>
    <property type="match status" value="1"/>
</dbReference>
<protein>
    <submittedName>
        <fullName evidence="8">Two-component system response regulator</fullName>
    </submittedName>
</protein>
<accession>A0A2H0LY36</accession>
<evidence type="ECO:0000256" key="3">
    <source>
        <dbReference type="ARBA" id="ARBA00023015"/>
    </source>
</evidence>
<feature type="modified residue" description="4-aspartylphosphate" evidence="6">
    <location>
        <position position="52"/>
    </location>
</feature>
<dbReference type="Gene3D" id="3.40.50.2300">
    <property type="match status" value="1"/>
</dbReference>
<evidence type="ECO:0000313" key="8">
    <source>
        <dbReference type="EMBL" id="PIQ89340.1"/>
    </source>
</evidence>
<dbReference type="FunFam" id="3.40.50.2300:FF:000001">
    <property type="entry name" value="DNA-binding response regulator PhoB"/>
    <property type="match status" value="1"/>
</dbReference>
<comment type="caution">
    <text evidence="8">The sequence shown here is derived from an EMBL/GenBank/DDBJ whole genome shotgun (WGS) entry which is preliminary data.</text>
</comment>
<dbReference type="InterPro" id="IPR001789">
    <property type="entry name" value="Sig_transdc_resp-reg_receiver"/>
</dbReference>
<evidence type="ECO:0000256" key="1">
    <source>
        <dbReference type="ARBA" id="ARBA00022553"/>
    </source>
</evidence>
<reference evidence="8 9" key="1">
    <citation type="submission" date="2017-09" db="EMBL/GenBank/DDBJ databases">
        <title>Depth-based differentiation of microbial function through sediment-hosted aquifers and enrichment of novel symbionts in the deep terrestrial subsurface.</title>
        <authorList>
            <person name="Probst A.J."/>
            <person name="Ladd B."/>
            <person name="Jarett J.K."/>
            <person name="Geller-Mcgrath D.E."/>
            <person name="Sieber C.M."/>
            <person name="Emerson J.B."/>
            <person name="Anantharaman K."/>
            <person name="Thomas B.C."/>
            <person name="Malmstrom R."/>
            <person name="Stieglmeier M."/>
            <person name="Klingl A."/>
            <person name="Woyke T."/>
            <person name="Ryan C.M."/>
            <person name="Banfield J.F."/>
        </authorList>
    </citation>
    <scope>NUCLEOTIDE SEQUENCE [LARGE SCALE GENOMIC DNA]</scope>
    <source>
        <strain evidence="8">CG11_big_fil_rev_8_21_14_0_20_42_13</strain>
    </source>
</reference>
<evidence type="ECO:0000313" key="9">
    <source>
        <dbReference type="Proteomes" id="UP000229641"/>
    </source>
</evidence>
<dbReference type="PANTHER" id="PTHR44591">
    <property type="entry name" value="STRESS RESPONSE REGULATOR PROTEIN 1"/>
    <property type="match status" value="1"/>
</dbReference>
<keyword evidence="5" id="KW-0804">Transcription</keyword>
<dbReference type="PANTHER" id="PTHR44591:SF3">
    <property type="entry name" value="RESPONSE REGULATORY DOMAIN-CONTAINING PROTEIN"/>
    <property type="match status" value="1"/>
</dbReference>
<name>A0A2H0LY36_9BACT</name>
<dbReference type="PROSITE" id="PS50110">
    <property type="entry name" value="RESPONSE_REGULATORY"/>
    <property type="match status" value="1"/>
</dbReference>
<keyword evidence="4" id="KW-0238">DNA-binding</keyword>
<dbReference type="GO" id="GO:0000160">
    <property type="term" value="P:phosphorelay signal transduction system"/>
    <property type="evidence" value="ECO:0007669"/>
    <property type="project" value="UniProtKB-KW"/>
</dbReference>
<evidence type="ECO:0000256" key="5">
    <source>
        <dbReference type="ARBA" id="ARBA00023163"/>
    </source>
</evidence>
<evidence type="ECO:0000259" key="7">
    <source>
        <dbReference type="PROSITE" id="PS50110"/>
    </source>
</evidence>
<dbReference type="AlphaFoldDB" id="A0A2H0LY36"/>
<evidence type="ECO:0000256" key="6">
    <source>
        <dbReference type="PROSITE-ProRule" id="PRU00169"/>
    </source>
</evidence>
<keyword evidence="2" id="KW-0902">Two-component regulatory system</keyword>
<dbReference type="EMBL" id="PCWA01000051">
    <property type="protein sequence ID" value="PIQ89340.1"/>
    <property type="molecule type" value="Genomic_DNA"/>
</dbReference>
<evidence type="ECO:0000256" key="4">
    <source>
        <dbReference type="ARBA" id="ARBA00023125"/>
    </source>
</evidence>
<dbReference type="GO" id="GO:0003677">
    <property type="term" value="F:DNA binding"/>
    <property type="evidence" value="ECO:0007669"/>
    <property type="project" value="UniProtKB-KW"/>
</dbReference>
<evidence type="ECO:0000256" key="2">
    <source>
        <dbReference type="ARBA" id="ARBA00023012"/>
    </source>
</evidence>
<keyword evidence="3" id="KW-0805">Transcription regulation</keyword>
<dbReference type="Pfam" id="PF00072">
    <property type="entry name" value="Response_reg"/>
    <property type="match status" value="1"/>
</dbReference>
<dbReference type="SUPFAM" id="SSF52172">
    <property type="entry name" value="CheY-like"/>
    <property type="match status" value="1"/>
</dbReference>
<keyword evidence="1 6" id="KW-0597">Phosphoprotein</keyword>
<organism evidence="8 9">
    <name type="scientific">Candidatus Ghiorseimicrobium undicola</name>
    <dbReference type="NCBI Taxonomy" id="1974746"/>
    <lineage>
        <taxon>Bacteria</taxon>
        <taxon>Pseudomonadati</taxon>
        <taxon>Candidatus Omnitrophota</taxon>
        <taxon>Candidatus Ghiorseimicrobium</taxon>
    </lineage>
</organism>
<dbReference type="InterPro" id="IPR050595">
    <property type="entry name" value="Bact_response_regulator"/>
</dbReference>
<dbReference type="SMART" id="SM00448">
    <property type="entry name" value="REC"/>
    <property type="match status" value="1"/>
</dbReference>
<gene>
    <name evidence="8" type="ORF">COV72_03575</name>
</gene>
<sequence length="121" mass="13176">MLKILIVDDSPTIVQVLKNGLEDKGRQIITSNNGADALNIVRKEKPSLVILDLMLPKLDGFHVCTMIKKDASLSSTKVLMLTGRADKESEETGLKCGADKFITKNVNPQEIISAAEDLIQA</sequence>